<feature type="compositionally biased region" description="Polar residues" evidence="3">
    <location>
        <begin position="318"/>
        <end position="351"/>
    </location>
</feature>
<sequence length="421" mass="46824">MKCILPAVNVKLFAKAIHCLAKIGLEIYFEPLENGLALKTVNLSRSAYVCFLFMRSMFHVYEHGCGDVTVNGDAVDTFKCKVAVKTMLQVFKSLSSIERSVESCDINLDEEECSLVFQLKCRHGITKTHQLTFQECDSIQAVFAKDLLPNILKCEHKLLSDVVVNFSPSLEEISLCVTPCRVNMKSYTDSDDEASLTMRTEMSLNPEEFADFQIGVDTDVTFSLKDLRAILAFCDVACIPIQLFFEGGGKPLIFTVEQENYFRANFVLATIANDEFSSQRENNVMSNTAFKTKMVNGSKNLQGKKSTTKSVGARYSRTKQSSINQQKTSSVLPNGSSKSTEMSNHGRTSPLNEIVEDTTRNNGGHADGSPEIPDQNFAVGQDHISSPVEPEYRDMREVFFAPCQNDDHTIVVLAPDSDEES</sequence>
<dbReference type="Gene3D" id="3.70.10.10">
    <property type="match status" value="1"/>
</dbReference>
<protein>
    <recommendedName>
        <fullName evidence="2">Cell cycle checkpoint control protein</fullName>
    </recommendedName>
</protein>
<reference evidence="4 5" key="1">
    <citation type="submission" date="2024-02" db="EMBL/GenBank/DDBJ databases">
        <authorList>
            <person name="Daric V."/>
            <person name="Darras S."/>
        </authorList>
    </citation>
    <scope>NUCLEOTIDE SEQUENCE [LARGE SCALE GENOMIC DNA]</scope>
</reference>
<dbReference type="InterPro" id="IPR026584">
    <property type="entry name" value="Rad9"/>
</dbReference>
<dbReference type="PANTHER" id="PTHR15237:SF0">
    <property type="entry name" value="CELL CYCLE CHECKPOINT CONTROL PROTEIN"/>
    <property type="match status" value="1"/>
</dbReference>
<proteinExistence type="inferred from homology"/>
<dbReference type="Pfam" id="PF04139">
    <property type="entry name" value="Rad9"/>
    <property type="match status" value="1"/>
</dbReference>
<evidence type="ECO:0000313" key="5">
    <source>
        <dbReference type="Proteomes" id="UP001642483"/>
    </source>
</evidence>
<comment type="caution">
    <text evidence="4">The sequence shown here is derived from an EMBL/GenBank/DDBJ whole genome shotgun (WGS) entry which is preliminary data.</text>
</comment>
<dbReference type="PIRSF" id="PIRSF009303">
    <property type="entry name" value="Cell_cycle_RAD9"/>
    <property type="match status" value="1"/>
</dbReference>
<keyword evidence="5" id="KW-1185">Reference proteome</keyword>
<evidence type="ECO:0000313" key="4">
    <source>
        <dbReference type="EMBL" id="CAK8697297.1"/>
    </source>
</evidence>
<evidence type="ECO:0000256" key="3">
    <source>
        <dbReference type="SAM" id="MobiDB-lite"/>
    </source>
</evidence>
<evidence type="ECO:0000256" key="2">
    <source>
        <dbReference type="PIRNR" id="PIRNR009303"/>
    </source>
</evidence>
<gene>
    <name evidence="4" type="ORF">CVLEPA_LOCUS30550</name>
</gene>
<dbReference type="CDD" id="cd00577">
    <property type="entry name" value="PCNA"/>
    <property type="match status" value="1"/>
</dbReference>
<feature type="compositionally biased region" description="Polar residues" evidence="3">
    <location>
        <begin position="295"/>
        <end position="310"/>
    </location>
</feature>
<dbReference type="SUPFAM" id="SSF55979">
    <property type="entry name" value="DNA clamp"/>
    <property type="match status" value="1"/>
</dbReference>
<organism evidence="4 5">
    <name type="scientific">Clavelina lepadiformis</name>
    <name type="common">Light-bulb sea squirt</name>
    <name type="synonym">Ascidia lepadiformis</name>
    <dbReference type="NCBI Taxonomy" id="159417"/>
    <lineage>
        <taxon>Eukaryota</taxon>
        <taxon>Metazoa</taxon>
        <taxon>Chordata</taxon>
        <taxon>Tunicata</taxon>
        <taxon>Ascidiacea</taxon>
        <taxon>Aplousobranchia</taxon>
        <taxon>Clavelinidae</taxon>
        <taxon>Clavelina</taxon>
    </lineage>
</organism>
<name>A0ABP0GZX8_CLALP</name>
<evidence type="ECO:0000256" key="1">
    <source>
        <dbReference type="ARBA" id="ARBA00008494"/>
    </source>
</evidence>
<accession>A0ABP0GZX8</accession>
<dbReference type="Proteomes" id="UP001642483">
    <property type="component" value="Unassembled WGS sequence"/>
</dbReference>
<feature type="region of interest" description="Disordered" evidence="3">
    <location>
        <begin position="295"/>
        <end position="378"/>
    </location>
</feature>
<comment type="similarity">
    <text evidence="1 2">Belongs to the rad9 family.</text>
</comment>
<dbReference type="InterPro" id="IPR046938">
    <property type="entry name" value="DNA_clamp_sf"/>
</dbReference>
<dbReference type="InterPro" id="IPR007268">
    <property type="entry name" value="Rad9/Ddc1"/>
</dbReference>
<dbReference type="EMBL" id="CAWYQH010000163">
    <property type="protein sequence ID" value="CAK8697297.1"/>
    <property type="molecule type" value="Genomic_DNA"/>
</dbReference>
<dbReference type="PANTHER" id="PTHR15237">
    <property type="entry name" value="DNA REPAIR PROTEIN RAD9"/>
    <property type="match status" value="1"/>
</dbReference>